<evidence type="ECO:0000256" key="6">
    <source>
        <dbReference type="ARBA" id="ARBA00023242"/>
    </source>
</evidence>
<feature type="compositionally biased region" description="Polar residues" evidence="7">
    <location>
        <begin position="54"/>
        <end position="69"/>
    </location>
</feature>
<dbReference type="GO" id="GO:0000978">
    <property type="term" value="F:RNA polymerase II cis-regulatory region sequence-specific DNA binding"/>
    <property type="evidence" value="ECO:0007669"/>
    <property type="project" value="TreeGrafter"/>
</dbReference>
<dbReference type="Pfam" id="PF04082">
    <property type="entry name" value="Fungal_trans"/>
    <property type="match status" value="1"/>
</dbReference>
<comment type="caution">
    <text evidence="9">The sequence shown here is derived from an EMBL/GenBank/DDBJ whole genome shotgun (WGS) entry which is preliminary data.</text>
</comment>
<evidence type="ECO:0000313" key="10">
    <source>
        <dbReference type="Proteomes" id="UP000053095"/>
    </source>
</evidence>
<evidence type="ECO:0000259" key="8">
    <source>
        <dbReference type="SMART" id="SM00906"/>
    </source>
</evidence>
<evidence type="ECO:0000256" key="3">
    <source>
        <dbReference type="ARBA" id="ARBA00023015"/>
    </source>
</evidence>
<sequence>MTGLERRRRRPAVTATCIYENVPSPRYRIGQSQQTAHNVVYRSRESIPLDRRSNTSGSTFPSNQSSSRIDGSVDLPPETTHTRQQLSARDEESIRLKLRIKELEERLSKTTLVQVQSPLVTPRLNVETTASRIGGTYHVHCEKLPGHNESVARGITHKSRLFGQSHWEVNVVLMVRDLLETIESHLPQAALKAGPGIEKCKSLARNIKARRAPPWPSPPTLDLPPKEVSDGLLNCYLRSSESVYRILHIPTFRRDYEAFWVSSNAPDMGFLVQIKLVLAIGTLTYDDRFSLRTSAIRWVYEAQTWLSEPKFKSRLTIQFLQTYLLLLIAQEQIGAGGDSMWISIGGLLRKAVHMGLHRDPIHLPKRTIFAAEMRRRLWNTILEIALQSSLSSGGPPFISLDDFDTAPPGNFDDDQLVADDPIPKAEDQFTQVSIVIALRKTFPVRLAVVRFLNNLPASGTYEETLRLDTQFRTAYKALNRTLQACNWSSPLQPSASSLRFEMRVVDLIMLRFLSSLHLPYFGPALHQATYAFSRKVVVDSSLKIWRLIHHLPSTAVNSQQNPDPLARLSTFSSGFYPLVAIHAALLIIVELQAQLQEEESLGPISVRPDLISVLEEAKAWTRRTVESGETNIKGFLLMCVLTAQIEGLMNGLSDNERAEGLVKAAEYSIETCLPVLEEMAAALRRDTGGGGEEQQGLQIDTLGDMEDWSFLTSDALFNLGDDAINWMLKGGMDTVPSLW</sequence>
<dbReference type="AlphaFoldDB" id="A0A6V8HHI4"/>
<dbReference type="GO" id="GO:0005634">
    <property type="term" value="C:nucleus"/>
    <property type="evidence" value="ECO:0007669"/>
    <property type="project" value="TreeGrafter"/>
</dbReference>
<dbReference type="EMBL" id="DF933838">
    <property type="protein sequence ID" value="GAM41257.1"/>
    <property type="molecule type" value="Genomic_DNA"/>
</dbReference>
<keyword evidence="5" id="KW-0804">Transcription</keyword>
<dbReference type="InterPro" id="IPR007219">
    <property type="entry name" value="XnlR_reg_dom"/>
</dbReference>
<evidence type="ECO:0000313" key="9">
    <source>
        <dbReference type="EMBL" id="GAM41257.1"/>
    </source>
</evidence>
<keyword evidence="3" id="KW-0805">Transcription regulation</keyword>
<feature type="domain" description="Xylanolytic transcriptional activator regulatory" evidence="8">
    <location>
        <begin position="340"/>
        <end position="414"/>
    </location>
</feature>
<name>A0A6V8HHI4_TALPI</name>
<dbReference type="CDD" id="cd12148">
    <property type="entry name" value="fungal_TF_MHR"/>
    <property type="match status" value="1"/>
</dbReference>
<evidence type="ECO:0000256" key="4">
    <source>
        <dbReference type="ARBA" id="ARBA00023125"/>
    </source>
</evidence>
<dbReference type="SMART" id="SM00906">
    <property type="entry name" value="Fungal_trans"/>
    <property type="match status" value="1"/>
</dbReference>
<keyword evidence="10" id="KW-1185">Reference proteome</keyword>
<reference evidence="10" key="1">
    <citation type="journal article" date="2015" name="Genome Announc.">
        <title>Draft genome sequence of Talaromyces cellulolyticus strain Y-94, a source of lignocellulosic biomass-degrading enzymes.</title>
        <authorList>
            <person name="Fujii T."/>
            <person name="Koike H."/>
            <person name="Sawayama S."/>
            <person name="Yano S."/>
            <person name="Inoue H."/>
        </authorList>
    </citation>
    <scope>NUCLEOTIDE SEQUENCE [LARGE SCALE GENOMIC DNA]</scope>
    <source>
        <strain evidence="10">Y-94</strain>
    </source>
</reference>
<keyword evidence="2" id="KW-0862">Zinc</keyword>
<dbReference type="PANTHER" id="PTHR31944:SF131">
    <property type="entry name" value="HEME-RESPONSIVE ZINC FINGER TRANSCRIPTION FACTOR HAP1"/>
    <property type="match status" value="1"/>
</dbReference>
<dbReference type="GO" id="GO:0001228">
    <property type="term" value="F:DNA-binding transcription activator activity, RNA polymerase II-specific"/>
    <property type="evidence" value="ECO:0007669"/>
    <property type="project" value="TreeGrafter"/>
</dbReference>
<dbReference type="PANTHER" id="PTHR31944">
    <property type="entry name" value="HEME-RESPONSIVE ZINC FINGER TRANSCRIPTION FACTOR HAP1"/>
    <property type="match status" value="1"/>
</dbReference>
<feature type="region of interest" description="Disordered" evidence="7">
    <location>
        <begin position="29"/>
        <end position="90"/>
    </location>
</feature>
<gene>
    <name evidence="9" type="ORF">TCE0_042r14252</name>
</gene>
<keyword evidence="1" id="KW-0479">Metal-binding</keyword>
<accession>A0A6V8HHI4</accession>
<dbReference type="GO" id="GO:0006351">
    <property type="term" value="P:DNA-templated transcription"/>
    <property type="evidence" value="ECO:0007669"/>
    <property type="project" value="InterPro"/>
</dbReference>
<feature type="compositionally biased region" description="Basic and acidic residues" evidence="7">
    <location>
        <begin position="42"/>
        <end position="53"/>
    </location>
</feature>
<organism evidence="9 10">
    <name type="scientific">Talaromyces pinophilus</name>
    <name type="common">Penicillium pinophilum</name>
    <dbReference type="NCBI Taxonomy" id="128442"/>
    <lineage>
        <taxon>Eukaryota</taxon>
        <taxon>Fungi</taxon>
        <taxon>Dikarya</taxon>
        <taxon>Ascomycota</taxon>
        <taxon>Pezizomycotina</taxon>
        <taxon>Eurotiomycetes</taxon>
        <taxon>Eurotiomycetidae</taxon>
        <taxon>Eurotiales</taxon>
        <taxon>Trichocomaceae</taxon>
        <taxon>Talaromyces</taxon>
        <taxon>Talaromyces sect. Talaromyces</taxon>
    </lineage>
</organism>
<proteinExistence type="predicted"/>
<dbReference type="InterPro" id="IPR051430">
    <property type="entry name" value="Fungal_TF_Env_Response"/>
</dbReference>
<evidence type="ECO:0000256" key="2">
    <source>
        <dbReference type="ARBA" id="ARBA00022833"/>
    </source>
</evidence>
<evidence type="ECO:0000256" key="5">
    <source>
        <dbReference type="ARBA" id="ARBA00023163"/>
    </source>
</evidence>
<evidence type="ECO:0000256" key="7">
    <source>
        <dbReference type="SAM" id="MobiDB-lite"/>
    </source>
</evidence>
<keyword evidence="6" id="KW-0539">Nucleus</keyword>
<dbReference type="GO" id="GO:0008270">
    <property type="term" value="F:zinc ion binding"/>
    <property type="evidence" value="ECO:0007669"/>
    <property type="project" value="InterPro"/>
</dbReference>
<evidence type="ECO:0000256" key="1">
    <source>
        <dbReference type="ARBA" id="ARBA00022723"/>
    </source>
</evidence>
<dbReference type="Proteomes" id="UP000053095">
    <property type="component" value="Unassembled WGS sequence"/>
</dbReference>
<keyword evidence="4" id="KW-0238">DNA-binding</keyword>
<protein>
    <recommendedName>
        <fullName evidence="8">Xylanolytic transcriptional activator regulatory domain-containing protein</fullName>
    </recommendedName>
</protein>